<accession>A0A1Z2SL73</accession>
<dbReference type="AlphaFoldDB" id="A0A1Z2SL73"/>
<organism evidence="2 3">
    <name type="scientific">Vibrio gazogenes</name>
    <dbReference type="NCBI Taxonomy" id="687"/>
    <lineage>
        <taxon>Bacteria</taxon>
        <taxon>Pseudomonadati</taxon>
        <taxon>Pseudomonadota</taxon>
        <taxon>Gammaproteobacteria</taxon>
        <taxon>Vibrionales</taxon>
        <taxon>Vibrionaceae</taxon>
        <taxon>Vibrio</taxon>
    </lineage>
</organism>
<dbReference type="KEGG" id="vga:BSQ33_19400"/>
<dbReference type="KEGG" id="vga:BSQ33_19355"/>
<dbReference type="EMBL" id="CP018836">
    <property type="protein sequence ID" value="ASA57878.1"/>
    <property type="molecule type" value="Genomic_DNA"/>
</dbReference>
<dbReference type="Proteomes" id="UP000196708">
    <property type="component" value="Chromosome 2"/>
</dbReference>
<proteinExistence type="predicted"/>
<dbReference type="EMBL" id="CP018836">
    <property type="protein sequence ID" value="ASA57885.1"/>
    <property type="molecule type" value="Genomic_DNA"/>
</dbReference>
<gene>
    <name evidence="1" type="ORF">BSQ33_19355</name>
    <name evidence="2" type="ORF">BSQ33_19400</name>
</gene>
<sequence>MNNRNKRLTYRDALTIAEGLFSSALNEFQFSAGQAWAFTLDELDSVKNKTDPKGNIIVLTAIYKLALVNNVELSKSDDYTNDMLLELKESYQQFDECIFDDLNMSTEERLFLKSDMQLVSNKYL</sequence>
<reference evidence="2 3" key="1">
    <citation type="submission" date="2016-12" db="EMBL/GenBank/DDBJ databases">
        <authorList>
            <person name="Song W.-J."/>
            <person name="Kurnit D.M."/>
        </authorList>
    </citation>
    <scope>NUCLEOTIDE SEQUENCE [LARGE SCALE GENOMIC DNA]</scope>
    <source>
        <strain evidence="2 3">ATCC 43942</strain>
    </source>
</reference>
<protein>
    <submittedName>
        <fullName evidence="2">Uncharacterized protein</fullName>
    </submittedName>
</protein>
<dbReference type="RefSeq" id="WP_021021969.1">
    <property type="nucleotide sequence ID" value="NZ_CP018836.1"/>
</dbReference>
<evidence type="ECO:0000313" key="1">
    <source>
        <dbReference type="EMBL" id="ASA57878.1"/>
    </source>
</evidence>
<evidence type="ECO:0000313" key="2">
    <source>
        <dbReference type="EMBL" id="ASA57885.1"/>
    </source>
</evidence>
<evidence type="ECO:0000313" key="3">
    <source>
        <dbReference type="Proteomes" id="UP000196708"/>
    </source>
</evidence>
<name>A0A1Z2SL73_VIBGA</name>